<evidence type="ECO:0000313" key="3">
    <source>
        <dbReference type="Proteomes" id="UP001458880"/>
    </source>
</evidence>
<sequence>MLTVRLSLLVVLSFTLKINALLVVLSFTLKINAENIDLNRIFETPKKNYDDLEILERSSFEDEESKPPPQPNNCIKDEPKAIANAQVLLTFPSERSWSKLHHLPIIETRNFIGHDVLCPQSPLNNVYPYSYPPIYPPHPNDPYLPSDLSSPS</sequence>
<feature type="region of interest" description="Disordered" evidence="1">
    <location>
        <begin position="57"/>
        <end position="76"/>
    </location>
</feature>
<evidence type="ECO:0000313" key="2">
    <source>
        <dbReference type="EMBL" id="KAK9721309.1"/>
    </source>
</evidence>
<dbReference type="EMBL" id="JASPKY010000200">
    <property type="protein sequence ID" value="KAK9721309.1"/>
    <property type="molecule type" value="Genomic_DNA"/>
</dbReference>
<name>A0AAW1KMX8_POPJA</name>
<protein>
    <submittedName>
        <fullName evidence="2">Uncharacterized protein</fullName>
    </submittedName>
</protein>
<keyword evidence="3" id="KW-1185">Reference proteome</keyword>
<reference evidence="2 3" key="1">
    <citation type="journal article" date="2024" name="BMC Genomics">
        <title>De novo assembly and annotation of Popillia japonica's genome with initial clues to its potential as an invasive pest.</title>
        <authorList>
            <person name="Cucini C."/>
            <person name="Boschi S."/>
            <person name="Funari R."/>
            <person name="Cardaioli E."/>
            <person name="Iannotti N."/>
            <person name="Marturano G."/>
            <person name="Paoli F."/>
            <person name="Bruttini M."/>
            <person name="Carapelli A."/>
            <person name="Frati F."/>
            <person name="Nardi F."/>
        </authorList>
    </citation>
    <scope>NUCLEOTIDE SEQUENCE [LARGE SCALE GENOMIC DNA]</scope>
    <source>
        <strain evidence="2">DMR45628</strain>
    </source>
</reference>
<evidence type="ECO:0000256" key="1">
    <source>
        <dbReference type="SAM" id="MobiDB-lite"/>
    </source>
</evidence>
<dbReference type="Proteomes" id="UP001458880">
    <property type="component" value="Unassembled WGS sequence"/>
</dbReference>
<dbReference type="AlphaFoldDB" id="A0AAW1KMX8"/>
<accession>A0AAW1KMX8</accession>
<proteinExistence type="predicted"/>
<comment type="caution">
    <text evidence="2">The sequence shown here is derived from an EMBL/GenBank/DDBJ whole genome shotgun (WGS) entry which is preliminary data.</text>
</comment>
<gene>
    <name evidence="2" type="ORF">QE152_g21615</name>
</gene>
<organism evidence="2 3">
    <name type="scientific">Popillia japonica</name>
    <name type="common">Japanese beetle</name>
    <dbReference type="NCBI Taxonomy" id="7064"/>
    <lineage>
        <taxon>Eukaryota</taxon>
        <taxon>Metazoa</taxon>
        <taxon>Ecdysozoa</taxon>
        <taxon>Arthropoda</taxon>
        <taxon>Hexapoda</taxon>
        <taxon>Insecta</taxon>
        <taxon>Pterygota</taxon>
        <taxon>Neoptera</taxon>
        <taxon>Endopterygota</taxon>
        <taxon>Coleoptera</taxon>
        <taxon>Polyphaga</taxon>
        <taxon>Scarabaeiformia</taxon>
        <taxon>Scarabaeidae</taxon>
        <taxon>Rutelinae</taxon>
        <taxon>Popillia</taxon>
    </lineage>
</organism>